<accession>A0ABU8SM86</accession>
<name>A0ABU8SM86_9LACO</name>
<dbReference type="Proteomes" id="UP001370590">
    <property type="component" value="Unassembled WGS sequence"/>
</dbReference>
<feature type="transmembrane region" description="Helical" evidence="1">
    <location>
        <begin position="41"/>
        <end position="63"/>
    </location>
</feature>
<reference evidence="2 3" key="1">
    <citation type="submission" date="2023-10" db="EMBL/GenBank/DDBJ databases">
        <title>Nicoliella lavandulae sp. nov. isolated from Lavandula angustifolia flowers.</title>
        <authorList>
            <person name="Alcantara C."/>
            <person name="Zuniga M."/>
            <person name="Landete J.M."/>
            <person name="Monedero V."/>
        </authorList>
    </citation>
    <scope>NUCLEOTIDE SEQUENCE [LARGE SCALE GENOMIC DNA]</scope>
    <source>
        <strain evidence="2 3">Es01</strain>
    </source>
</reference>
<dbReference type="EMBL" id="JAWMWH010000003">
    <property type="protein sequence ID" value="MEJ6401013.1"/>
    <property type="molecule type" value="Genomic_DNA"/>
</dbReference>
<keyword evidence="1" id="KW-0812">Transmembrane</keyword>
<protein>
    <submittedName>
        <fullName evidence="2">Uncharacterized protein</fullName>
    </submittedName>
</protein>
<dbReference type="RefSeq" id="WP_339960861.1">
    <property type="nucleotide sequence ID" value="NZ_JAWMWH010000003.1"/>
</dbReference>
<proteinExistence type="predicted"/>
<organism evidence="2 3">
    <name type="scientific">Nicoliella lavandulae</name>
    <dbReference type="NCBI Taxonomy" id="3082954"/>
    <lineage>
        <taxon>Bacteria</taxon>
        <taxon>Bacillati</taxon>
        <taxon>Bacillota</taxon>
        <taxon>Bacilli</taxon>
        <taxon>Lactobacillales</taxon>
        <taxon>Lactobacillaceae</taxon>
        <taxon>Nicoliella</taxon>
    </lineage>
</organism>
<feature type="transmembrane region" description="Helical" evidence="1">
    <location>
        <begin position="12"/>
        <end position="35"/>
    </location>
</feature>
<evidence type="ECO:0000256" key="1">
    <source>
        <dbReference type="SAM" id="Phobius"/>
    </source>
</evidence>
<evidence type="ECO:0000313" key="2">
    <source>
        <dbReference type="EMBL" id="MEJ6401013.1"/>
    </source>
</evidence>
<sequence>MINHHTKLEIFILNHCHTVMLSLFTVSLLLMIYAAFVDDSLWAVCGILAVLLDVLALCFHGLYTDIKMRDIELRQRKLDEDWGEIAIESYFAVIGMKEAAEKEDDHDAK</sequence>
<gene>
    <name evidence="2" type="ORF">R4146_07640</name>
</gene>
<keyword evidence="1" id="KW-1133">Transmembrane helix</keyword>
<evidence type="ECO:0000313" key="3">
    <source>
        <dbReference type="Proteomes" id="UP001370590"/>
    </source>
</evidence>
<comment type="caution">
    <text evidence="2">The sequence shown here is derived from an EMBL/GenBank/DDBJ whole genome shotgun (WGS) entry which is preliminary data.</text>
</comment>
<keyword evidence="1" id="KW-0472">Membrane</keyword>
<keyword evidence="3" id="KW-1185">Reference proteome</keyword>